<accession>A0A9D1UE94</accession>
<reference evidence="2" key="1">
    <citation type="journal article" date="2021" name="PeerJ">
        <title>Extensive microbial diversity within the chicken gut microbiome revealed by metagenomics and culture.</title>
        <authorList>
            <person name="Gilroy R."/>
            <person name="Ravi A."/>
            <person name="Getino M."/>
            <person name="Pursley I."/>
            <person name="Horton D.L."/>
            <person name="Alikhan N.F."/>
            <person name="Baker D."/>
            <person name="Gharbi K."/>
            <person name="Hall N."/>
            <person name="Watson M."/>
            <person name="Adriaenssens E.M."/>
            <person name="Foster-Nyarko E."/>
            <person name="Jarju S."/>
            <person name="Secka A."/>
            <person name="Antonio M."/>
            <person name="Oren A."/>
            <person name="Chaudhuri R.R."/>
            <person name="La Ragione R."/>
            <person name="Hildebrand F."/>
            <person name="Pallen M.J."/>
        </authorList>
    </citation>
    <scope>NUCLEOTIDE SEQUENCE</scope>
    <source>
        <strain evidence="2">ChiSxjej1B13-11762</strain>
    </source>
</reference>
<dbReference type="NCBIfam" id="NF040734">
    <property type="entry name" value="CC-COOH_SaoC"/>
    <property type="match status" value="1"/>
</dbReference>
<dbReference type="Proteomes" id="UP000824263">
    <property type="component" value="Unassembled WGS sequence"/>
</dbReference>
<dbReference type="AlphaFoldDB" id="A0A9D1UE94"/>
<organism evidence="2 3">
    <name type="scientific">Candidatus Dorea gallistercoris</name>
    <dbReference type="NCBI Taxonomy" id="2838542"/>
    <lineage>
        <taxon>Bacteria</taxon>
        <taxon>Bacillati</taxon>
        <taxon>Bacillota</taxon>
        <taxon>Clostridia</taxon>
        <taxon>Lachnospirales</taxon>
        <taxon>Lachnospiraceae</taxon>
        <taxon>Dorea</taxon>
    </lineage>
</organism>
<comment type="caution">
    <text evidence="2">The sequence shown here is derived from an EMBL/GenBank/DDBJ whole genome shotgun (WGS) entry which is preliminary data.</text>
</comment>
<gene>
    <name evidence="2" type="ORF">H9873_03110</name>
</gene>
<sequence length="202" mass="22835">MKTEKLFLKRMGGRVLIVVSILLAGFLIRQKLDQTYEDAQVRTEEGQVTVYEDGSRVGRDLEYAENVPEDNKILQEFKELYPEAKVLAACEEDLTDDGWEDLVVVFNQPEDEEHTHSSMELVDGGHIRLAVMIDGGDGQSYVCSEPIPAPVENQRIKFQNIDQKDEIEFILQGQKGTEVGYGVYRVMNGEPVNLFGEGMEEC</sequence>
<reference evidence="2" key="2">
    <citation type="submission" date="2021-04" db="EMBL/GenBank/DDBJ databases">
        <authorList>
            <person name="Gilroy R."/>
        </authorList>
    </citation>
    <scope>NUCLEOTIDE SEQUENCE</scope>
    <source>
        <strain evidence="2">ChiSxjej1B13-11762</strain>
    </source>
</reference>
<feature type="transmembrane region" description="Helical" evidence="1">
    <location>
        <begin position="12"/>
        <end position="28"/>
    </location>
</feature>
<proteinExistence type="predicted"/>
<name>A0A9D1UE94_9FIRM</name>
<keyword evidence="1" id="KW-0812">Transmembrane</keyword>
<evidence type="ECO:0000313" key="3">
    <source>
        <dbReference type="Proteomes" id="UP000824263"/>
    </source>
</evidence>
<evidence type="ECO:0000256" key="1">
    <source>
        <dbReference type="SAM" id="Phobius"/>
    </source>
</evidence>
<keyword evidence="1" id="KW-0472">Membrane</keyword>
<keyword evidence="1" id="KW-1133">Transmembrane helix</keyword>
<evidence type="ECO:0000313" key="2">
    <source>
        <dbReference type="EMBL" id="HIW83295.1"/>
    </source>
</evidence>
<protein>
    <submittedName>
        <fullName evidence="2">Uncharacterized protein</fullName>
    </submittedName>
</protein>
<dbReference type="EMBL" id="DXGF01000056">
    <property type="protein sequence ID" value="HIW83295.1"/>
    <property type="molecule type" value="Genomic_DNA"/>
</dbReference>